<dbReference type="SUPFAM" id="SSF88713">
    <property type="entry name" value="Glycoside hydrolase/deacetylase"/>
    <property type="match status" value="1"/>
</dbReference>
<dbReference type="Proteomes" id="UP001139347">
    <property type="component" value="Unassembled WGS sequence"/>
</dbReference>
<dbReference type="Pfam" id="PF16477">
    <property type="entry name" value="DUF5054"/>
    <property type="match status" value="1"/>
</dbReference>
<dbReference type="Gene3D" id="3.20.110.10">
    <property type="entry name" value="Glycoside hydrolase 38, N terminal domain"/>
    <property type="match status" value="1"/>
</dbReference>
<dbReference type="InterPro" id="IPR011330">
    <property type="entry name" value="Glyco_hydro/deAcase_b/a-brl"/>
</dbReference>
<dbReference type="InterPro" id="IPR041147">
    <property type="entry name" value="GH38_C"/>
</dbReference>
<dbReference type="CDD" id="cd10791">
    <property type="entry name" value="GH38N_AMII_like_1"/>
    <property type="match status" value="1"/>
</dbReference>
<dbReference type="InterPro" id="IPR032482">
    <property type="entry name" value="DUF5054"/>
</dbReference>
<dbReference type="InterPro" id="IPR011013">
    <property type="entry name" value="Gal_mutarotase_sf_dom"/>
</dbReference>
<dbReference type="PANTHER" id="PTHR46017">
    <property type="entry name" value="ALPHA-MANNOSIDASE 2C1"/>
    <property type="match status" value="1"/>
</dbReference>
<protein>
    <submittedName>
        <fullName evidence="3">DUF5054 domain-containing protein</fullName>
    </submittedName>
</protein>
<evidence type="ECO:0000313" key="4">
    <source>
        <dbReference type="Proteomes" id="UP001139347"/>
    </source>
</evidence>
<dbReference type="SUPFAM" id="SSF74650">
    <property type="entry name" value="Galactose mutarotase-like"/>
    <property type="match status" value="2"/>
</dbReference>
<keyword evidence="4" id="KW-1185">Reference proteome</keyword>
<sequence length="921" mass="104036">MMNQKKRLEKIYVVFKTHFDIGFTGLVSDVVERYQTEMLKDVISICGKTAVNPEHEKYVWTMPAWPLRKTLDGSSQEDRDEAMSFVDSGQLIWHMLPYTTHTEFCGLEEWIRGMYISRGLSEQFGYIPKDAKMTDVPGHTWVVPSLLAKAGVKILHLGCNPASTPPDVPPVFFWEGPDGERLLTFYSKGSYGTGILPPEEWEHPVWLAMIQTSDNHGPHDPSYIQEMKDSLKASGLNTQLHIGSLTDFAEDFLARNPELPVIRGDLADSWIHGVGTAPREVSRVRELRGRIAGTESALAMAKLTGDTAVDIDQAKTYIDKSYEHALLFGEHTWGMDCKTFLFPRRYEKEQFLQDKETERYKKMEHSWQEQRDYLNTAEAALHSALELAGGVSVEEVDLKSRNGNVSDPADKGSKPAAYRIYNHLGWKRDAHVLLPYGWQLEPHERLIDCSTGELVQFYQNEAGVWADMHELPALGYKTLAIASNMLESGRKVALTEAAPAAEVPLASEAAEAVSCVRAEMNEREAVLENEYLIVKVSRWTGLLTSIWDKRLQQEFVNADAQYGFGQYEYNVYSSEDITRYIKKYAYRFYDWGIHDFGKTGYPDQQKRLSFTTDAPELQLVQEADAVCLVCITHGEEASLGEYGNAERIVWSVRLTGASPELDFELQLKGKEETPLAESGSLIFPLKLDQAKYRINKMGSVVDPIKDVVRSSSTLLNSCEYFVDVTDDQGNAGMAFVPLDSPLFFIGKNGMWDFEHQYTPEQPELHFNLFNNWWGTNFPQWTGGDLCYRYKLIPHAGSWSESEVWKRAEEAVTPVTAVPVWDRAAEAEPVVYELLPQELDGAAVTCFKPAEDGDGCILRLREWTGTSRELTVTLPAATHSVSRTDLLEHHLEELTLVDAGSNAKQITLFTNPFEVHTLRIRG</sequence>
<evidence type="ECO:0000313" key="3">
    <source>
        <dbReference type="EMBL" id="MCJ8010279.1"/>
    </source>
</evidence>
<dbReference type="Gene3D" id="2.60.40.2220">
    <property type="match status" value="1"/>
</dbReference>
<feature type="domain" description="Glycosyl hydrolases family 38 C-terminal" evidence="2">
    <location>
        <begin position="842"/>
        <end position="917"/>
    </location>
</feature>
<dbReference type="GO" id="GO:0009313">
    <property type="term" value="P:oligosaccharide catabolic process"/>
    <property type="evidence" value="ECO:0007669"/>
    <property type="project" value="TreeGrafter"/>
</dbReference>
<dbReference type="InterPro" id="IPR027291">
    <property type="entry name" value="Glyco_hydro_38_N_sf"/>
</dbReference>
<comment type="caution">
    <text evidence="3">The sequence shown here is derived from an EMBL/GenBank/DDBJ whole genome shotgun (WGS) entry which is preliminary data.</text>
</comment>
<evidence type="ECO:0000259" key="2">
    <source>
        <dbReference type="Pfam" id="PF17677"/>
    </source>
</evidence>
<dbReference type="GO" id="GO:0004559">
    <property type="term" value="F:alpha-mannosidase activity"/>
    <property type="evidence" value="ECO:0007669"/>
    <property type="project" value="InterPro"/>
</dbReference>
<dbReference type="EMBL" id="JALIRP010000001">
    <property type="protein sequence ID" value="MCJ8010279.1"/>
    <property type="molecule type" value="Genomic_DNA"/>
</dbReference>
<accession>A0A9X1WRD4</accession>
<gene>
    <name evidence="3" type="ORF">MUG84_00800</name>
</gene>
<evidence type="ECO:0000259" key="1">
    <source>
        <dbReference type="Pfam" id="PF01074"/>
    </source>
</evidence>
<dbReference type="Pfam" id="PF01074">
    <property type="entry name" value="Glyco_hydro_38N"/>
    <property type="match status" value="1"/>
</dbReference>
<dbReference type="GO" id="GO:0030246">
    <property type="term" value="F:carbohydrate binding"/>
    <property type="evidence" value="ECO:0007669"/>
    <property type="project" value="InterPro"/>
</dbReference>
<dbReference type="Pfam" id="PF17677">
    <property type="entry name" value="Glyco_hydro38C2"/>
    <property type="match status" value="1"/>
</dbReference>
<dbReference type="RefSeq" id="WP_244717791.1">
    <property type="nucleotide sequence ID" value="NZ_JALIRP010000001.1"/>
</dbReference>
<dbReference type="InterPro" id="IPR000602">
    <property type="entry name" value="Glyco_hydro_38_N"/>
</dbReference>
<dbReference type="GO" id="GO:0006013">
    <property type="term" value="P:mannose metabolic process"/>
    <property type="evidence" value="ECO:0007669"/>
    <property type="project" value="InterPro"/>
</dbReference>
<proteinExistence type="predicted"/>
<dbReference type="PANTHER" id="PTHR46017:SF1">
    <property type="entry name" value="ALPHA-MANNOSIDASE 2C1"/>
    <property type="match status" value="1"/>
</dbReference>
<dbReference type="AlphaFoldDB" id="A0A9X1WRD4"/>
<feature type="domain" description="Glycoside hydrolase family 38 N-terminal" evidence="1">
    <location>
        <begin position="10"/>
        <end position="192"/>
    </location>
</feature>
<name>A0A9X1WRD4_9BACL</name>
<dbReference type="Gene3D" id="2.70.98.30">
    <property type="entry name" value="Golgi alpha-mannosidase II, domain 4"/>
    <property type="match status" value="1"/>
</dbReference>
<reference evidence="3" key="1">
    <citation type="submission" date="2022-04" db="EMBL/GenBank/DDBJ databases">
        <title>Paenibacillus mangrovi sp. nov., a novel endophytic bacterium isolated from bark of Kandelia candel.</title>
        <authorList>
            <person name="Tuo L."/>
        </authorList>
    </citation>
    <scope>NUCLEOTIDE SEQUENCE</scope>
    <source>
        <strain evidence="3">KQZ6P-2</strain>
    </source>
</reference>
<organism evidence="3 4">
    <name type="scientific">Paenibacillus mangrovi</name>
    <dbReference type="NCBI Taxonomy" id="2931978"/>
    <lineage>
        <taxon>Bacteria</taxon>
        <taxon>Bacillati</taxon>
        <taxon>Bacillota</taxon>
        <taxon>Bacilli</taxon>
        <taxon>Bacillales</taxon>
        <taxon>Paenibacillaceae</taxon>
        <taxon>Paenibacillus</taxon>
    </lineage>
</organism>